<evidence type="ECO:0000313" key="4">
    <source>
        <dbReference type="Proteomes" id="UP000639772"/>
    </source>
</evidence>
<feature type="transmembrane region" description="Helical" evidence="2">
    <location>
        <begin position="20"/>
        <end position="43"/>
    </location>
</feature>
<dbReference type="EMBL" id="JADCNM010000012">
    <property type="protein sequence ID" value="KAG0459912.1"/>
    <property type="molecule type" value="Genomic_DNA"/>
</dbReference>
<keyword evidence="2" id="KW-1133">Transmembrane helix</keyword>
<keyword evidence="2" id="KW-0812">Transmembrane</keyword>
<proteinExistence type="predicted"/>
<protein>
    <submittedName>
        <fullName evidence="3">Uncharacterized protein</fullName>
    </submittedName>
</protein>
<dbReference type="AlphaFoldDB" id="A0A835Q1S8"/>
<feature type="region of interest" description="Disordered" evidence="1">
    <location>
        <begin position="85"/>
        <end position="106"/>
    </location>
</feature>
<sequence>MAFFLGNQAPELLRFSCQYTFLPLLLVFFLIFLVLLLLLSLIFHLRIDIDPTDYIFEWWAIRRAISFSLLQTRGVPSPFLLPSPASPRPSLPMLPACRAGTTAASA</sequence>
<comment type="caution">
    <text evidence="3">The sequence shown here is derived from an EMBL/GenBank/DDBJ whole genome shotgun (WGS) entry which is preliminary data.</text>
</comment>
<dbReference type="Proteomes" id="UP000639772">
    <property type="component" value="Chromosome 12"/>
</dbReference>
<organism evidence="3 4">
    <name type="scientific">Vanilla planifolia</name>
    <name type="common">Vanilla</name>
    <dbReference type="NCBI Taxonomy" id="51239"/>
    <lineage>
        <taxon>Eukaryota</taxon>
        <taxon>Viridiplantae</taxon>
        <taxon>Streptophyta</taxon>
        <taxon>Embryophyta</taxon>
        <taxon>Tracheophyta</taxon>
        <taxon>Spermatophyta</taxon>
        <taxon>Magnoliopsida</taxon>
        <taxon>Liliopsida</taxon>
        <taxon>Asparagales</taxon>
        <taxon>Orchidaceae</taxon>
        <taxon>Vanilloideae</taxon>
        <taxon>Vanilleae</taxon>
        <taxon>Vanilla</taxon>
    </lineage>
</organism>
<accession>A0A835Q1S8</accession>
<evidence type="ECO:0000256" key="2">
    <source>
        <dbReference type="SAM" id="Phobius"/>
    </source>
</evidence>
<gene>
    <name evidence="3" type="ORF">HPP92_023040</name>
</gene>
<reference evidence="3 4" key="1">
    <citation type="journal article" date="2020" name="Nat. Food">
        <title>A phased Vanilla planifolia genome enables genetic improvement of flavour and production.</title>
        <authorList>
            <person name="Hasing T."/>
            <person name="Tang H."/>
            <person name="Brym M."/>
            <person name="Khazi F."/>
            <person name="Huang T."/>
            <person name="Chambers A.H."/>
        </authorList>
    </citation>
    <scope>NUCLEOTIDE SEQUENCE [LARGE SCALE GENOMIC DNA]</scope>
    <source>
        <tissue evidence="3">Leaf</tissue>
    </source>
</reference>
<name>A0A835Q1S8_VANPL</name>
<evidence type="ECO:0000313" key="3">
    <source>
        <dbReference type="EMBL" id="KAG0459912.1"/>
    </source>
</evidence>
<keyword evidence="2" id="KW-0472">Membrane</keyword>
<evidence type="ECO:0000256" key="1">
    <source>
        <dbReference type="SAM" id="MobiDB-lite"/>
    </source>
</evidence>